<evidence type="ECO:0000259" key="6">
    <source>
        <dbReference type="PROSITE" id="PS50850"/>
    </source>
</evidence>
<evidence type="ECO:0000313" key="7">
    <source>
        <dbReference type="EMBL" id="KAJ9626697.1"/>
    </source>
</evidence>
<dbReference type="EMBL" id="JAPDRN010000081">
    <property type="protein sequence ID" value="KAJ9626697.1"/>
    <property type="molecule type" value="Genomic_DNA"/>
</dbReference>
<feature type="transmembrane region" description="Helical" evidence="5">
    <location>
        <begin position="353"/>
        <end position="376"/>
    </location>
</feature>
<dbReference type="AlphaFoldDB" id="A0AA39CVE2"/>
<feature type="transmembrane region" description="Helical" evidence="5">
    <location>
        <begin position="127"/>
        <end position="144"/>
    </location>
</feature>
<evidence type="ECO:0000256" key="4">
    <source>
        <dbReference type="ARBA" id="ARBA00023136"/>
    </source>
</evidence>
<protein>
    <recommendedName>
        <fullName evidence="6">Major facilitator superfamily (MFS) profile domain-containing protein</fullName>
    </recommendedName>
</protein>
<feature type="transmembrane region" description="Helical" evidence="5">
    <location>
        <begin position="186"/>
        <end position="207"/>
    </location>
</feature>
<sequence>MKFRTLHELGHDEREVTLIDNPETVGEHHPHLRGTNVVLVPHPSSDVNDPLRMPSWKKWAAFINVCILTFMTTAWVGGITPSLFVLSVEFKVDVSRATGLLTWPVLAAGICNFFWTPTSEYLGRRPVFLVASVLLFACEIWAATSPNLDNLLASRVIGAFAGSCTESMGALIVNDIFYLHERGAKMGVYLLFITSGNSLGPLVAGFITEGIGWRWVSWICAIISGINCVGIFFLFPETRWHRNIDASATLGVGTLHESVEDKSITEDTVEHVTSISDATVGVKTTYMQELNPWSGTTQIGYVNHLIRPWPLLAYPAIALGALAYSTSLAWLVGAGSLSSFVFSIPPYSFGPGVSGLINVPGVLGILFGAFIGGKCTDWVARRAARRNHGKFTPESRLVLLVVPFVVGPCGLLMFGIGAQKRLHWIVLFIGYGMINVLPATASIAMTYVMDSYFEIAAEGLLVVNGVKNIVAFGFSYGFIPWSAKVGYTVVLGTMSGILMFVLMLYIPIYIWGAKIRRYTTSKMKIVLI</sequence>
<dbReference type="InterPro" id="IPR011701">
    <property type="entry name" value="MFS"/>
</dbReference>
<dbReference type="GO" id="GO:0022857">
    <property type="term" value="F:transmembrane transporter activity"/>
    <property type="evidence" value="ECO:0007669"/>
    <property type="project" value="InterPro"/>
</dbReference>
<feature type="transmembrane region" description="Helical" evidence="5">
    <location>
        <begin position="156"/>
        <end position="179"/>
    </location>
</feature>
<feature type="transmembrane region" description="Helical" evidence="5">
    <location>
        <begin position="397"/>
        <end position="418"/>
    </location>
</feature>
<feature type="domain" description="Major facilitator superfamily (MFS) profile" evidence="6">
    <location>
        <begin position="61"/>
        <end position="528"/>
    </location>
</feature>
<reference evidence="7" key="1">
    <citation type="submission" date="2022-10" db="EMBL/GenBank/DDBJ databases">
        <title>Culturing micro-colonial fungi from biological soil crusts in the Mojave desert and describing Neophaeococcomyces mojavensis, and introducing the new genera and species Taxawa tesnikishii.</title>
        <authorList>
            <person name="Kurbessoian T."/>
            <person name="Stajich J.E."/>
        </authorList>
    </citation>
    <scope>NUCLEOTIDE SEQUENCE</scope>
    <source>
        <strain evidence="7">TK_35</strain>
    </source>
</reference>
<dbReference type="Proteomes" id="UP001172681">
    <property type="component" value="Unassembled WGS sequence"/>
</dbReference>
<gene>
    <name evidence="7" type="ORF">H2204_009967</name>
</gene>
<feature type="transmembrane region" description="Helical" evidence="5">
    <location>
        <begin position="213"/>
        <end position="235"/>
    </location>
</feature>
<evidence type="ECO:0000256" key="1">
    <source>
        <dbReference type="ARBA" id="ARBA00004141"/>
    </source>
</evidence>
<accession>A0AA39CVE2</accession>
<dbReference type="Gene3D" id="1.20.1250.20">
    <property type="entry name" value="MFS general substrate transporter like domains"/>
    <property type="match status" value="1"/>
</dbReference>
<proteinExistence type="predicted"/>
<name>A0AA39CVE2_9EURO</name>
<dbReference type="PANTHER" id="PTHR23502:SF181">
    <property type="entry name" value="MAJOR FACILITATOR SUPERFAMILY (MFS) PROFILE DOMAIN-CONTAINING PROTEIN"/>
    <property type="match status" value="1"/>
</dbReference>
<feature type="transmembrane region" description="Helical" evidence="5">
    <location>
        <begin position="485"/>
        <end position="512"/>
    </location>
</feature>
<keyword evidence="2 5" id="KW-0812">Transmembrane</keyword>
<dbReference type="GO" id="GO:0005886">
    <property type="term" value="C:plasma membrane"/>
    <property type="evidence" value="ECO:0007669"/>
    <property type="project" value="TreeGrafter"/>
</dbReference>
<dbReference type="SUPFAM" id="SSF103473">
    <property type="entry name" value="MFS general substrate transporter"/>
    <property type="match status" value="1"/>
</dbReference>
<dbReference type="PROSITE" id="PS50850">
    <property type="entry name" value="MFS"/>
    <property type="match status" value="1"/>
</dbReference>
<feature type="transmembrane region" description="Helical" evidence="5">
    <location>
        <begin position="59"/>
        <end position="77"/>
    </location>
</feature>
<comment type="caution">
    <text evidence="7">The sequence shown here is derived from an EMBL/GenBank/DDBJ whole genome shotgun (WGS) entry which is preliminary data.</text>
</comment>
<dbReference type="InterPro" id="IPR020846">
    <property type="entry name" value="MFS_dom"/>
</dbReference>
<keyword evidence="8" id="KW-1185">Reference proteome</keyword>
<evidence type="ECO:0000256" key="5">
    <source>
        <dbReference type="SAM" id="Phobius"/>
    </source>
</evidence>
<dbReference type="PANTHER" id="PTHR23502">
    <property type="entry name" value="MAJOR FACILITATOR SUPERFAMILY"/>
    <property type="match status" value="1"/>
</dbReference>
<dbReference type="Pfam" id="PF07690">
    <property type="entry name" value="MFS_1"/>
    <property type="match status" value="1"/>
</dbReference>
<dbReference type="InterPro" id="IPR036259">
    <property type="entry name" value="MFS_trans_sf"/>
</dbReference>
<keyword evidence="3 5" id="KW-1133">Transmembrane helix</keyword>
<feature type="transmembrane region" description="Helical" evidence="5">
    <location>
        <begin position="311"/>
        <end position="333"/>
    </location>
</feature>
<feature type="transmembrane region" description="Helical" evidence="5">
    <location>
        <begin position="97"/>
        <end position="115"/>
    </location>
</feature>
<feature type="transmembrane region" description="Helical" evidence="5">
    <location>
        <begin position="424"/>
        <end position="448"/>
    </location>
</feature>
<evidence type="ECO:0000313" key="8">
    <source>
        <dbReference type="Proteomes" id="UP001172681"/>
    </source>
</evidence>
<feature type="transmembrane region" description="Helical" evidence="5">
    <location>
        <begin position="460"/>
        <end position="479"/>
    </location>
</feature>
<evidence type="ECO:0000256" key="3">
    <source>
        <dbReference type="ARBA" id="ARBA00022989"/>
    </source>
</evidence>
<evidence type="ECO:0000256" key="2">
    <source>
        <dbReference type="ARBA" id="ARBA00022692"/>
    </source>
</evidence>
<organism evidence="7 8">
    <name type="scientific">Knufia peltigerae</name>
    <dbReference type="NCBI Taxonomy" id="1002370"/>
    <lineage>
        <taxon>Eukaryota</taxon>
        <taxon>Fungi</taxon>
        <taxon>Dikarya</taxon>
        <taxon>Ascomycota</taxon>
        <taxon>Pezizomycotina</taxon>
        <taxon>Eurotiomycetes</taxon>
        <taxon>Chaetothyriomycetidae</taxon>
        <taxon>Chaetothyriales</taxon>
        <taxon>Trichomeriaceae</taxon>
        <taxon>Knufia</taxon>
    </lineage>
</organism>
<keyword evidence="4 5" id="KW-0472">Membrane</keyword>
<comment type="subcellular location">
    <subcellularLocation>
        <location evidence="1">Membrane</location>
        <topology evidence="1">Multi-pass membrane protein</topology>
    </subcellularLocation>
</comment>